<sequence length="447" mass="50345">MIFHSSAPSFASEDATTINNEISILQAQVMRDTEIASTERMMIANMERNILGAQESIQRWNQQLSNESDPQRRSYFQDQIDGWNRWISTDMANESGQRYQTLNTALTNILENQRKISEAESRLVALVQSSLVNPEVTPEQQAQNLQELNAALENRINVDLFTTQRQIFAINALNTQMGMLNPNSELYRSLDGAKRNLQVVLDKTSESYVLKNQILASQKAALEDLKSIQASASTPALNEEKLIENVSEITSNLNAEVKENSEQIARIELAIKDLTEKMNTFSKSDPTYDQTLVSIDVLKNALNELMKSKESLALISKANDDLIESVKDDTVVDRFVNQLTEVAGSDESNPNSTVLKVSKQKKGKFIANLSFENDQTDPFALETEELKEISLTLKSNKREFKLSLTRIKDDVTQWTFDKRPVKGTYKLIVAHAESDDVITISAKVELK</sequence>
<gene>
    <name evidence="1" type="ORF">UFOPK2157_00616</name>
</gene>
<protein>
    <submittedName>
        <fullName evidence="1">Unannotated protein</fullName>
    </submittedName>
</protein>
<reference evidence="1" key="1">
    <citation type="submission" date="2020-05" db="EMBL/GenBank/DDBJ databases">
        <authorList>
            <person name="Chiriac C."/>
            <person name="Salcher M."/>
            <person name="Ghai R."/>
            <person name="Kavagutti S V."/>
        </authorList>
    </citation>
    <scope>NUCLEOTIDE SEQUENCE</scope>
</reference>
<accession>A0A6J6JXK0</accession>
<evidence type="ECO:0000313" key="1">
    <source>
        <dbReference type="EMBL" id="CAB4640723.1"/>
    </source>
</evidence>
<proteinExistence type="predicted"/>
<name>A0A6J6JXK0_9ZZZZ</name>
<organism evidence="1">
    <name type="scientific">freshwater metagenome</name>
    <dbReference type="NCBI Taxonomy" id="449393"/>
    <lineage>
        <taxon>unclassified sequences</taxon>
        <taxon>metagenomes</taxon>
        <taxon>ecological metagenomes</taxon>
    </lineage>
</organism>
<dbReference type="EMBL" id="CAEZVW010000018">
    <property type="protein sequence ID" value="CAB4640723.1"/>
    <property type="molecule type" value="Genomic_DNA"/>
</dbReference>
<dbReference type="AlphaFoldDB" id="A0A6J6JXK0"/>